<accession>A0A6B3R1K1</accession>
<evidence type="ECO:0000313" key="1">
    <source>
        <dbReference type="EMBL" id="NEV94516.1"/>
    </source>
</evidence>
<proteinExistence type="predicted"/>
<name>A0A6B3R1K1_9FLAO</name>
<keyword evidence="2" id="KW-1185">Reference proteome</keyword>
<comment type="caution">
    <text evidence="1">The sequence shown here is derived from an EMBL/GenBank/DDBJ whole genome shotgun (WGS) entry which is preliminary data.</text>
</comment>
<organism evidence="1 2">
    <name type="scientific">Psychroflexus aurantiacus</name>
    <dbReference type="NCBI Taxonomy" id="2709310"/>
    <lineage>
        <taxon>Bacteria</taxon>
        <taxon>Pseudomonadati</taxon>
        <taxon>Bacteroidota</taxon>
        <taxon>Flavobacteriia</taxon>
        <taxon>Flavobacteriales</taxon>
        <taxon>Flavobacteriaceae</taxon>
        <taxon>Psychroflexus</taxon>
    </lineage>
</organism>
<sequence length="48" mass="5490">MKSIQVNIYAFKSSTEVYKKSFLVEKLPLPVKFSRMALLHAIKSKSTT</sequence>
<gene>
    <name evidence="1" type="ORF">G3567_10215</name>
</gene>
<dbReference type="RefSeq" id="WP_164005232.1">
    <property type="nucleotide sequence ID" value="NZ_JAAIKD010000005.1"/>
</dbReference>
<dbReference type="EMBL" id="JAAIKD010000005">
    <property type="protein sequence ID" value="NEV94516.1"/>
    <property type="molecule type" value="Genomic_DNA"/>
</dbReference>
<dbReference type="Proteomes" id="UP000478505">
    <property type="component" value="Unassembled WGS sequence"/>
</dbReference>
<protein>
    <submittedName>
        <fullName evidence="1">Uncharacterized protein</fullName>
    </submittedName>
</protein>
<reference evidence="1 2" key="1">
    <citation type="submission" date="2020-02" db="EMBL/GenBank/DDBJ databases">
        <title>Flavobacteriaceae Psychroflexus bacterium YR1-1, complete genome.</title>
        <authorList>
            <person name="Li Y."/>
            <person name="Wu S."/>
        </authorList>
    </citation>
    <scope>NUCLEOTIDE SEQUENCE [LARGE SCALE GENOMIC DNA]</scope>
    <source>
        <strain evidence="1 2">YR1-1</strain>
    </source>
</reference>
<dbReference type="AlphaFoldDB" id="A0A6B3R1K1"/>
<evidence type="ECO:0000313" key="2">
    <source>
        <dbReference type="Proteomes" id="UP000478505"/>
    </source>
</evidence>